<sequence>MKIPNPDCSVSTSGDEVPLPIHRTSLLRARKTKCSHIASFRPHTPPVLFRRRRRLPHASLASVFFPFPVAAHGMAAAALSFKAWWRTIVAAPPSTSDASILGVGVNRPVPSMAYLPSTRSHRL</sequence>
<proteinExistence type="predicted"/>
<accession>I1PAP7</accession>
<reference evidence="2 3" key="2">
    <citation type="submission" date="2018-04" db="EMBL/GenBank/DDBJ databases">
        <title>OglaRS2 (Oryza glaberrima Reference Sequence Version 2).</title>
        <authorList>
            <person name="Zhang J."/>
            <person name="Kudrna D."/>
            <person name="Lee S."/>
            <person name="Talag J."/>
            <person name="Rajasekar S."/>
            <person name="Wing R.A."/>
        </authorList>
    </citation>
    <scope>NUCLEOTIDE SEQUENCE [LARGE SCALE GENOMIC DNA]</scope>
    <source>
        <strain evidence="2 3">cv. IRGC 96717</strain>
    </source>
</reference>
<organism evidence="2 3">
    <name type="scientific">Oryza glaberrima</name>
    <name type="common">African rice</name>
    <dbReference type="NCBI Taxonomy" id="4538"/>
    <lineage>
        <taxon>Eukaryota</taxon>
        <taxon>Viridiplantae</taxon>
        <taxon>Streptophyta</taxon>
        <taxon>Embryophyta</taxon>
        <taxon>Tracheophyta</taxon>
        <taxon>Spermatophyta</taxon>
        <taxon>Magnoliopsida</taxon>
        <taxon>Liliopsida</taxon>
        <taxon>Poales</taxon>
        <taxon>Poaceae</taxon>
        <taxon>BOP clade</taxon>
        <taxon>Oryzoideae</taxon>
        <taxon>Oryzeae</taxon>
        <taxon>Oryzinae</taxon>
        <taxon>Oryza</taxon>
    </lineage>
</organism>
<dbReference type="Gramene" id="ORGLA03G0144300.1">
    <property type="protein sequence ID" value="ORGLA03G0144300.1"/>
    <property type="gene ID" value="ORGLA03G0144300"/>
</dbReference>
<keyword evidence="1" id="KW-1133">Transmembrane helix</keyword>
<evidence type="ECO:0000313" key="3">
    <source>
        <dbReference type="Proteomes" id="UP000007306"/>
    </source>
</evidence>
<feature type="transmembrane region" description="Helical" evidence="1">
    <location>
        <begin position="60"/>
        <end position="85"/>
    </location>
</feature>
<dbReference type="AlphaFoldDB" id="I1PAP7"/>
<dbReference type="EnsemblPlants" id="ORGLA03G0144300.1">
    <property type="protein sequence ID" value="ORGLA03G0144300.1"/>
    <property type="gene ID" value="ORGLA03G0144300"/>
</dbReference>
<evidence type="ECO:0000313" key="2">
    <source>
        <dbReference type="EnsemblPlants" id="ORGLA03G0144300.1"/>
    </source>
</evidence>
<dbReference type="HOGENOM" id="CLU_2164917_0_0_1"/>
<reference evidence="2" key="1">
    <citation type="submission" date="2015-06" db="UniProtKB">
        <authorList>
            <consortium name="EnsemblPlants"/>
        </authorList>
    </citation>
    <scope>IDENTIFICATION</scope>
</reference>
<protein>
    <submittedName>
        <fullName evidence="2">Uncharacterized protein</fullName>
    </submittedName>
</protein>
<keyword evidence="3" id="KW-1185">Reference proteome</keyword>
<keyword evidence="1" id="KW-0472">Membrane</keyword>
<dbReference type="Proteomes" id="UP000007306">
    <property type="component" value="Chromosome 3"/>
</dbReference>
<dbReference type="OMA" id="AWWRTIV"/>
<evidence type="ECO:0000256" key="1">
    <source>
        <dbReference type="SAM" id="Phobius"/>
    </source>
</evidence>
<name>I1PAP7_ORYGL</name>
<keyword evidence="1" id="KW-0812">Transmembrane</keyword>